<dbReference type="AlphaFoldDB" id="A0A7I8VWD5"/>
<feature type="transmembrane region" description="Helical" evidence="9">
    <location>
        <begin position="634"/>
        <end position="655"/>
    </location>
</feature>
<evidence type="ECO:0000256" key="7">
    <source>
        <dbReference type="PROSITE-ProRule" id="PRU00124"/>
    </source>
</evidence>
<evidence type="ECO:0000256" key="8">
    <source>
        <dbReference type="SAM" id="MobiDB-lite"/>
    </source>
</evidence>
<evidence type="ECO:0000256" key="9">
    <source>
        <dbReference type="SAM" id="Phobius"/>
    </source>
</evidence>
<dbReference type="PROSITE" id="PS51450">
    <property type="entry name" value="LRR"/>
    <property type="match status" value="1"/>
</dbReference>
<feature type="disulfide bond" evidence="7">
    <location>
        <begin position="41"/>
        <end position="56"/>
    </location>
</feature>
<feature type="transmembrane region" description="Helical" evidence="9">
    <location>
        <begin position="425"/>
        <end position="445"/>
    </location>
</feature>
<feature type="transmembrane region" description="Helical" evidence="9">
    <location>
        <begin position="571"/>
        <end position="590"/>
    </location>
</feature>
<comment type="caution">
    <text evidence="11">The sequence shown here is derived from an EMBL/GenBank/DDBJ whole genome shotgun (WGS) entry which is preliminary data.</text>
</comment>
<feature type="transmembrane region" description="Helical" evidence="9">
    <location>
        <begin position="667"/>
        <end position="687"/>
    </location>
</feature>
<feature type="compositionally biased region" description="Basic residues" evidence="8">
    <location>
        <begin position="849"/>
        <end position="873"/>
    </location>
</feature>
<organism evidence="11 12">
    <name type="scientific">Dimorphilus gyrociliatus</name>
    <dbReference type="NCBI Taxonomy" id="2664684"/>
    <lineage>
        <taxon>Eukaryota</taxon>
        <taxon>Metazoa</taxon>
        <taxon>Spiralia</taxon>
        <taxon>Lophotrochozoa</taxon>
        <taxon>Annelida</taxon>
        <taxon>Polychaeta</taxon>
        <taxon>Polychaeta incertae sedis</taxon>
        <taxon>Dinophilidae</taxon>
        <taxon>Dimorphilus</taxon>
    </lineage>
</organism>
<sequence>MKFYSTRICTIFIFIRLAVTSKKPYLYRCNNSEYTRQFYVCDGIDDCSDKSDEANCRKKFLILIISIITCVFKIFFIIANDCSNHNKYFKCSESCISNLLFCDKTRDCNTWNEEICCNGSDSTCKKNMNKNPIRLINVSSKRDQECKNKYRCTRGPKCISLREVCDGVNDCEKFHDDEKNCKLSCPKGCRCDMGFHDCSNIGIERIPLYKNDYEEPRTLDISRNILITVKTKWFLVNENPVVTNNHLWHIMNLNFSRNSIYQIERKVFDILRVLRYLDLSHNPLSKLLGSDLSKLQNLQYLDLSFTNIKTLNLHFLTLLPTLNTLKFSGTKVTTVDLRVLKGKHNVRNIYFPHYAFCCKLKQLNGVINPINCSPDETKLSSCNNLLKLPHFKRLLLALAIILFIVSFGHWNYVYRWEKDETQRLLMLNFSSSLFFIAISSVLQVANIRLNKPVINDEFSIISSAICKASNVFFILGYVSGLLINIVLSIYSVSLPTGLFRTQLNLKKKYKIALTFIWLISLAYFISSLTNQGCFKTYFAEIDSLCSPLNILMNSRNNAYIFSLTLIPLESILFSLISLSFSVLALGWRFYNIRKAKQSLRVKAKKFKDSEDVYNLWTDAVFDAKSDDVELVSSFVSVSTLYSVVMIIFGICAAKVAADGQDSELYPWITQILLPIAAGLSSIVYISVDQIEMRIALKDVFTKRTFSVFRRAGGVSVRIRRQYVTLPEFVKKKSELTVREALFIARNTIWIIRHMHKQSQVCDKIGPEYLMVITDHQEEVKDTDLTCGVEYPKMDVHDWRKKRDIGGYGKMITHLIEQGNFVTAMKTPRIGKFSTAVQAKSLVTRISRKLSRRKIASPEKKQRRNQRTRRTVRRKSNEEKATIEVKLNNQQTSKELVVKDKTKRKRKTNVSNPSIQNEKNNIAIINLDEHQEDQQQQNTKSKTSYADEVLDNKLKTLSADKLKQESYQTNKPQATFLPSKIPDILENTIEIM</sequence>
<feature type="chain" id="PRO_5029788112" evidence="10">
    <location>
        <begin position="21"/>
        <end position="991"/>
    </location>
</feature>
<reference evidence="11 12" key="1">
    <citation type="submission" date="2020-08" db="EMBL/GenBank/DDBJ databases">
        <authorList>
            <person name="Hejnol A."/>
        </authorList>
    </citation>
    <scope>NUCLEOTIDE SEQUENCE [LARGE SCALE GENOMIC DNA]</scope>
</reference>
<keyword evidence="3" id="KW-0297">G-protein coupled receptor</keyword>
<evidence type="ECO:0000256" key="10">
    <source>
        <dbReference type="SAM" id="SignalP"/>
    </source>
</evidence>
<feature type="transmembrane region" description="Helical" evidence="9">
    <location>
        <begin position="471"/>
        <end position="490"/>
    </location>
</feature>
<dbReference type="SUPFAM" id="SSF52058">
    <property type="entry name" value="L domain-like"/>
    <property type="match status" value="1"/>
</dbReference>
<feature type="disulfide bond" evidence="7">
    <location>
        <begin position="29"/>
        <end position="47"/>
    </location>
</feature>
<feature type="disulfide bond" evidence="7">
    <location>
        <begin position="102"/>
        <end position="117"/>
    </location>
</feature>
<dbReference type="InterPro" id="IPR001611">
    <property type="entry name" value="Leu-rich_rpt"/>
</dbReference>
<feature type="disulfide bond" evidence="7">
    <location>
        <begin position="146"/>
        <end position="158"/>
    </location>
</feature>
<dbReference type="PRINTS" id="PR00261">
    <property type="entry name" value="LDLRECEPTOR"/>
</dbReference>
<dbReference type="Pfam" id="PF13855">
    <property type="entry name" value="LRR_8"/>
    <property type="match status" value="1"/>
</dbReference>
<protein>
    <submittedName>
        <fullName evidence="11">DgyrCDS8617</fullName>
    </submittedName>
</protein>
<evidence type="ECO:0000256" key="3">
    <source>
        <dbReference type="ARBA" id="ARBA00023040"/>
    </source>
</evidence>
<dbReference type="EMBL" id="CAJFCJ010000012">
    <property type="protein sequence ID" value="CAD5120036.1"/>
    <property type="molecule type" value="Genomic_DNA"/>
</dbReference>
<keyword evidence="6" id="KW-0807">Transducer</keyword>
<dbReference type="OrthoDB" id="6022531at2759"/>
<proteinExistence type="predicted"/>
<comment type="subcellular location">
    <subcellularLocation>
        <location evidence="1">Cell membrane</location>
        <topology evidence="1">Multi-pass membrane protein</topology>
    </subcellularLocation>
</comment>
<dbReference type="InterPro" id="IPR002172">
    <property type="entry name" value="LDrepeatLR_classA_rpt"/>
</dbReference>
<evidence type="ECO:0000256" key="2">
    <source>
        <dbReference type="ARBA" id="ARBA00022475"/>
    </source>
</evidence>
<dbReference type="SMART" id="SM00192">
    <property type="entry name" value="LDLa"/>
    <property type="match status" value="3"/>
</dbReference>
<keyword evidence="9" id="KW-1133">Transmembrane helix</keyword>
<dbReference type="Gene3D" id="4.10.400.10">
    <property type="entry name" value="Low-density Lipoprotein Receptor"/>
    <property type="match status" value="2"/>
</dbReference>
<dbReference type="InterPro" id="IPR032675">
    <property type="entry name" value="LRR_dom_sf"/>
</dbReference>
<keyword evidence="9" id="KW-0472">Membrane</keyword>
<gene>
    <name evidence="11" type="ORF">DGYR_LOCUS8194</name>
</gene>
<keyword evidence="5" id="KW-0675">Receptor</keyword>
<keyword evidence="2" id="KW-1003">Cell membrane</keyword>
<dbReference type="Pfam" id="PF00057">
    <property type="entry name" value="Ldl_recept_a"/>
    <property type="match status" value="1"/>
</dbReference>
<keyword evidence="10" id="KW-0732">Signal</keyword>
<keyword evidence="9" id="KW-0812">Transmembrane</keyword>
<feature type="transmembrane region" description="Helical" evidence="9">
    <location>
        <begin position="511"/>
        <end position="529"/>
    </location>
</feature>
<evidence type="ECO:0000256" key="5">
    <source>
        <dbReference type="ARBA" id="ARBA00023170"/>
    </source>
</evidence>
<dbReference type="PROSITE" id="PS50068">
    <property type="entry name" value="LDLRA_2"/>
    <property type="match status" value="3"/>
</dbReference>
<evidence type="ECO:0000256" key="1">
    <source>
        <dbReference type="ARBA" id="ARBA00004651"/>
    </source>
</evidence>
<feature type="transmembrane region" description="Helical" evidence="9">
    <location>
        <begin position="394"/>
        <end position="413"/>
    </location>
</feature>
<dbReference type="GO" id="GO:0009755">
    <property type="term" value="P:hormone-mediated signaling pathway"/>
    <property type="evidence" value="ECO:0007669"/>
    <property type="project" value="TreeGrafter"/>
</dbReference>
<dbReference type="PANTHER" id="PTHR24372:SF77">
    <property type="entry name" value="G-PROTEIN COUPLED RECEPTORS FAMILY 1 PROFILE DOMAIN-CONTAINING PROTEIN"/>
    <property type="match status" value="1"/>
</dbReference>
<evidence type="ECO:0000313" key="11">
    <source>
        <dbReference type="EMBL" id="CAD5120036.1"/>
    </source>
</evidence>
<evidence type="ECO:0000256" key="6">
    <source>
        <dbReference type="ARBA" id="ARBA00023224"/>
    </source>
</evidence>
<dbReference type="GO" id="GO:0008528">
    <property type="term" value="F:G protein-coupled peptide receptor activity"/>
    <property type="evidence" value="ECO:0007669"/>
    <property type="project" value="TreeGrafter"/>
</dbReference>
<dbReference type="PROSITE" id="PS01209">
    <property type="entry name" value="LDLRA_1"/>
    <property type="match status" value="1"/>
</dbReference>
<dbReference type="InterPro" id="IPR023415">
    <property type="entry name" value="LDLR_class-A_CS"/>
</dbReference>
<feature type="transmembrane region" description="Helical" evidence="9">
    <location>
        <begin position="60"/>
        <end position="79"/>
    </location>
</feature>
<name>A0A7I8VWD5_9ANNE</name>
<comment type="caution">
    <text evidence="7">Lacks conserved residue(s) required for the propagation of feature annotation.</text>
</comment>
<keyword evidence="4 7" id="KW-1015">Disulfide bond</keyword>
<dbReference type="GO" id="GO:0007189">
    <property type="term" value="P:adenylate cyclase-activating G protein-coupled receptor signaling pathway"/>
    <property type="evidence" value="ECO:0007669"/>
    <property type="project" value="TreeGrafter"/>
</dbReference>
<dbReference type="Proteomes" id="UP000549394">
    <property type="component" value="Unassembled WGS sequence"/>
</dbReference>
<dbReference type="CDD" id="cd00112">
    <property type="entry name" value="LDLa"/>
    <property type="match status" value="2"/>
</dbReference>
<dbReference type="GO" id="GO:0005886">
    <property type="term" value="C:plasma membrane"/>
    <property type="evidence" value="ECO:0007669"/>
    <property type="project" value="UniProtKB-SubCell"/>
</dbReference>
<evidence type="ECO:0000313" key="12">
    <source>
        <dbReference type="Proteomes" id="UP000549394"/>
    </source>
</evidence>
<feature type="region of interest" description="Disordered" evidence="8">
    <location>
        <begin position="849"/>
        <end position="878"/>
    </location>
</feature>
<dbReference type="SUPFAM" id="SSF57424">
    <property type="entry name" value="LDL receptor-like module"/>
    <property type="match status" value="1"/>
</dbReference>
<feature type="signal peptide" evidence="10">
    <location>
        <begin position="1"/>
        <end position="20"/>
    </location>
</feature>
<accession>A0A7I8VWD5</accession>
<evidence type="ECO:0000256" key="4">
    <source>
        <dbReference type="ARBA" id="ARBA00023157"/>
    </source>
</evidence>
<dbReference type="PANTHER" id="PTHR24372">
    <property type="entry name" value="GLYCOPROTEIN HORMONE RECEPTOR"/>
    <property type="match status" value="1"/>
</dbReference>
<dbReference type="Gene3D" id="3.80.10.10">
    <property type="entry name" value="Ribonuclease Inhibitor"/>
    <property type="match status" value="1"/>
</dbReference>
<keyword evidence="12" id="KW-1185">Reference proteome</keyword>
<dbReference type="InterPro" id="IPR036055">
    <property type="entry name" value="LDL_receptor-like_sf"/>
</dbReference>